<sequence length="199" mass="21332">MPISASPVVTAFIRSSAAASGHKLYRPLAAAHVYLTRPTIIQPRYAAGLHTRAVPCSATSTGLMSSSLQQHKAAAMSLAVRGISTLPTPPRAETEAASEAGGPPNSTGKQQRLLQPDPALALDQLSMAKLITVWLVYRACGNARLVQAAPSILKLFERLGLSWLSNAVVRRTFFAWFCAGESEREIVHTMRRLKDSGIG</sequence>
<name>A0ACC1IM70_9FUNG</name>
<keyword evidence="2" id="KW-1185">Reference proteome</keyword>
<gene>
    <name evidence="1" type="primary">PUT1_2</name>
    <name evidence="1" type="ORF">LPJ66_004056</name>
</gene>
<dbReference type="EMBL" id="JANBPG010000459">
    <property type="protein sequence ID" value="KAJ1896329.1"/>
    <property type="molecule type" value="Genomic_DNA"/>
</dbReference>
<proteinExistence type="predicted"/>
<evidence type="ECO:0000313" key="1">
    <source>
        <dbReference type="EMBL" id="KAJ1896329.1"/>
    </source>
</evidence>
<reference evidence="1" key="1">
    <citation type="submission" date="2022-07" db="EMBL/GenBank/DDBJ databases">
        <title>Phylogenomic reconstructions and comparative analyses of Kickxellomycotina fungi.</title>
        <authorList>
            <person name="Reynolds N.K."/>
            <person name="Stajich J.E."/>
            <person name="Barry K."/>
            <person name="Grigoriev I.V."/>
            <person name="Crous P."/>
            <person name="Smith M.E."/>
        </authorList>
    </citation>
    <scope>NUCLEOTIDE SEQUENCE</scope>
    <source>
        <strain evidence="1">Benny 63K</strain>
    </source>
</reference>
<feature type="non-terminal residue" evidence="1">
    <location>
        <position position="199"/>
    </location>
</feature>
<organism evidence="1 2">
    <name type="scientific">Kickxella alabastrina</name>
    <dbReference type="NCBI Taxonomy" id="61397"/>
    <lineage>
        <taxon>Eukaryota</taxon>
        <taxon>Fungi</taxon>
        <taxon>Fungi incertae sedis</taxon>
        <taxon>Zoopagomycota</taxon>
        <taxon>Kickxellomycotina</taxon>
        <taxon>Kickxellomycetes</taxon>
        <taxon>Kickxellales</taxon>
        <taxon>Kickxellaceae</taxon>
        <taxon>Kickxella</taxon>
    </lineage>
</organism>
<comment type="caution">
    <text evidence="1">The sequence shown here is derived from an EMBL/GenBank/DDBJ whole genome shotgun (WGS) entry which is preliminary data.</text>
</comment>
<dbReference type="Proteomes" id="UP001150581">
    <property type="component" value="Unassembled WGS sequence"/>
</dbReference>
<protein>
    <submittedName>
        <fullName evidence="1">Proline dehydrogenase</fullName>
    </submittedName>
</protein>
<evidence type="ECO:0000313" key="2">
    <source>
        <dbReference type="Proteomes" id="UP001150581"/>
    </source>
</evidence>
<accession>A0ACC1IM70</accession>